<dbReference type="Proteomes" id="UP000295620">
    <property type="component" value="Unassembled WGS sequence"/>
</dbReference>
<keyword evidence="6" id="KW-0812">Transmembrane</keyword>
<dbReference type="InterPro" id="IPR035965">
    <property type="entry name" value="PAS-like_dom_sf"/>
</dbReference>
<dbReference type="InterPro" id="IPR003661">
    <property type="entry name" value="HisK_dim/P_dom"/>
</dbReference>
<dbReference type="InterPro" id="IPR036097">
    <property type="entry name" value="HisK_dim/P_sf"/>
</dbReference>
<gene>
    <name evidence="8" type="ORF">ATK78_0426</name>
</gene>
<feature type="transmembrane region" description="Helical" evidence="6">
    <location>
        <begin position="5"/>
        <end position="23"/>
    </location>
</feature>
<accession>A0A4R6T140</accession>
<dbReference type="EC" id="2.7.13.3" evidence="2"/>
<dbReference type="InterPro" id="IPR013655">
    <property type="entry name" value="PAS_fold_3"/>
</dbReference>
<dbReference type="CDD" id="cd00082">
    <property type="entry name" value="HisKA"/>
    <property type="match status" value="1"/>
</dbReference>
<dbReference type="SUPFAM" id="SSF55785">
    <property type="entry name" value="PYP-like sensor domain (PAS domain)"/>
    <property type="match status" value="1"/>
</dbReference>
<evidence type="ECO:0000256" key="2">
    <source>
        <dbReference type="ARBA" id="ARBA00012438"/>
    </source>
</evidence>
<evidence type="ECO:0000256" key="5">
    <source>
        <dbReference type="ARBA" id="ARBA00022777"/>
    </source>
</evidence>
<keyword evidence="5" id="KW-0418">Kinase</keyword>
<evidence type="ECO:0000256" key="1">
    <source>
        <dbReference type="ARBA" id="ARBA00000085"/>
    </source>
</evidence>
<evidence type="ECO:0000313" key="9">
    <source>
        <dbReference type="Proteomes" id="UP000295620"/>
    </source>
</evidence>
<keyword evidence="9" id="KW-1185">Reference proteome</keyword>
<dbReference type="InterPro" id="IPR052162">
    <property type="entry name" value="Sensor_kinase/Photoreceptor"/>
</dbReference>
<sequence>MRNKTFLKTIVFYILIGGTWLLLGDKLITWFDQKYPLTDLGGLYYIKNLIFLIATALVALFILNNHYKSLLKAERVLQNNLAAHETEINQQLALYETVTKATNDVIWEYNILNDQLKWMSGYKEVFGYDDELIVYNSFWNMSKIHPDDQERVVNAFKNLLEHKEQRWNAKYQYRCADDTYKYVSDRGYVIFDQSGKPVKMIGAIQDIDIQVRYEKKLLIQNKQLKEIAWLNSHEIRRPLSNVMGLIPLLKSALSDDDDPVELVDMLETSAKDLDEAVIKVNNQTI</sequence>
<keyword evidence="6" id="KW-1133">Transmembrane helix</keyword>
<dbReference type="EMBL" id="SNYC01000003">
    <property type="protein sequence ID" value="TDQ11308.1"/>
    <property type="molecule type" value="Genomic_DNA"/>
</dbReference>
<dbReference type="PANTHER" id="PTHR43304">
    <property type="entry name" value="PHYTOCHROME-LIKE PROTEIN CPH1"/>
    <property type="match status" value="1"/>
</dbReference>
<evidence type="ECO:0000256" key="3">
    <source>
        <dbReference type="ARBA" id="ARBA00022553"/>
    </source>
</evidence>
<feature type="domain" description="PAS" evidence="7">
    <location>
        <begin position="91"/>
        <end position="163"/>
    </location>
</feature>
<reference evidence="8 9" key="1">
    <citation type="submission" date="2019-03" db="EMBL/GenBank/DDBJ databases">
        <title>Genomic Encyclopedia of Archaeal and Bacterial Type Strains, Phase II (KMG-II): from individual species to whole genera.</title>
        <authorList>
            <person name="Goeker M."/>
        </authorList>
    </citation>
    <scope>NUCLEOTIDE SEQUENCE [LARGE SCALE GENOMIC DNA]</scope>
    <source>
        <strain evidence="8 9">DSM 19035</strain>
    </source>
</reference>
<dbReference type="PROSITE" id="PS50112">
    <property type="entry name" value="PAS"/>
    <property type="match status" value="1"/>
</dbReference>
<keyword evidence="3" id="KW-0597">Phosphoprotein</keyword>
<dbReference type="PANTHER" id="PTHR43304:SF1">
    <property type="entry name" value="PAC DOMAIN-CONTAINING PROTEIN"/>
    <property type="match status" value="1"/>
</dbReference>
<dbReference type="GO" id="GO:0000155">
    <property type="term" value="F:phosphorelay sensor kinase activity"/>
    <property type="evidence" value="ECO:0007669"/>
    <property type="project" value="InterPro"/>
</dbReference>
<evidence type="ECO:0000259" key="7">
    <source>
        <dbReference type="PROSITE" id="PS50112"/>
    </source>
</evidence>
<dbReference type="AlphaFoldDB" id="A0A4R6T140"/>
<organism evidence="8 9">
    <name type="scientific">Pedobacter metabolipauper</name>
    <dbReference type="NCBI Taxonomy" id="425513"/>
    <lineage>
        <taxon>Bacteria</taxon>
        <taxon>Pseudomonadati</taxon>
        <taxon>Bacteroidota</taxon>
        <taxon>Sphingobacteriia</taxon>
        <taxon>Sphingobacteriales</taxon>
        <taxon>Sphingobacteriaceae</taxon>
        <taxon>Pedobacter</taxon>
    </lineage>
</organism>
<proteinExistence type="predicted"/>
<dbReference type="SUPFAM" id="SSF47384">
    <property type="entry name" value="Homodimeric domain of signal transducing histidine kinase"/>
    <property type="match status" value="1"/>
</dbReference>
<dbReference type="RefSeq" id="WP_166664799.1">
    <property type="nucleotide sequence ID" value="NZ_SNYC01000003.1"/>
</dbReference>
<comment type="caution">
    <text evidence="8">The sequence shown here is derived from an EMBL/GenBank/DDBJ whole genome shotgun (WGS) entry which is preliminary data.</text>
</comment>
<evidence type="ECO:0000313" key="8">
    <source>
        <dbReference type="EMBL" id="TDQ11308.1"/>
    </source>
</evidence>
<dbReference type="Pfam" id="PF08447">
    <property type="entry name" value="PAS_3"/>
    <property type="match status" value="1"/>
</dbReference>
<dbReference type="InterPro" id="IPR000014">
    <property type="entry name" value="PAS"/>
</dbReference>
<feature type="transmembrane region" description="Helical" evidence="6">
    <location>
        <begin position="43"/>
        <end position="63"/>
    </location>
</feature>
<evidence type="ECO:0000256" key="4">
    <source>
        <dbReference type="ARBA" id="ARBA00022679"/>
    </source>
</evidence>
<dbReference type="NCBIfam" id="TIGR00229">
    <property type="entry name" value="sensory_box"/>
    <property type="match status" value="1"/>
</dbReference>
<protein>
    <recommendedName>
        <fullName evidence="2">histidine kinase</fullName>
        <ecNumber evidence="2">2.7.13.3</ecNumber>
    </recommendedName>
</protein>
<keyword evidence="6" id="KW-0472">Membrane</keyword>
<comment type="catalytic activity">
    <reaction evidence="1">
        <text>ATP + protein L-histidine = ADP + protein N-phospho-L-histidine.</text>
        <dbReference type="EC" id="2.7.13.3"/>
    </reaction>
</comment>
<keyword evidence="4" id="KW-0808">Transferase</keyword>
<dbReference type="Gene3D" id="1.10.287.130">
    <property type="match status" value="1"/>
</dbReference>
<dbReference type="Gene3D" id="3.30.450.20">
    <property type="entry name" value="PAS domain"/>
    <property type="match status" value="1"/>
</dbReference>
<name>A0A4R6T140_9SPHI</name>
<evidence type="ECO:0000256" key="6">
    <source>
        <dbReference type="SAM" id="Phobius"/>
    </source>
</evidence>